<protein>
    <submittedName>
        <fullName evidence="2">5143_t:CDS:1</fullName>
    </submittedName>
</protein>
<dbReference type="InterPro" id="IPR041588">
    <property type="entry name" value="Integrase_H2C2"/>
</dbReference>
<gene>
    <name evidence="2" type="ORF">DEBURN_LOCUS11814</name>
</gene>
<dbReference type="Proteomes" id="UP000789706">
    <property type="component" value="Unassembled WGS sequence"/>
</dbReference>
<organism evidence="2 3">
    <name type="scientific">Diversispora eburnea</name>
    <dbReference type="NCBI Taxonomy" id="1213867"/>
    <lineage>
        <taxon>Eukaryota</taxon>
        <taxon>Fungi</taxon>
        <taxon>Fungi incertae sedis</taxon>
        <taxon>Mucoromycota</taxon>
        <taxon>Glomeromycotina</taxon>
        <taxon>Glomeromycetes</taxon>
        <taxon>Diversisporales</taxon>
        <taxon>Diversisporaceae</taxon>
        <taxon>Diversispora</taxon>
    </lineage>
</organism>
<dbReference type="Pfam" id="PF17921">
    <property type="entry name" value="Integrase_H2C2"/>
    <property type="match status" value="1"/>
</dbReference>
<dbReference type="AlphaFoldDB" id="A0A9N9E7G4"/>
<evidence type="ECO:0000259" key="1">
    <source>
        <dbReference type="Pfam" id="PF17921"/>
    </source>
</evidence>
<dbReference type="EMBL" id="CAJVPK010008715">
    <property type="protein sequence ID" value="CAG8662700.1"/>
    <property type="molecule type" value="Genomic_DNA"/>
</dbReference>
<comment type="caution">
    <text evidence="2">The sequence shown here is derived from an EMBL/GenBank/DDBJ whole genome shotgun (WGS) entry which is preliminary data.</text>
</comment>
<feature type="non-terminal residue" evidence="2">
    <location>
        <position position="165"/>
    </location>
</feature>
<accession>A0A9N9E7G4</accession>
<sequence length="165" mass="19361">SNMEYTFVSRNTLDQIVESYILSLPVSKQKKAIINNELLNKIKTILTNPKETFSYDKNTRDWAKKRFRAEEIMLDDYRIIVKDTNNPVLTKENMYEVLCQTHGEITQHGGQKQTWKSLRERWGWVKQSIVEQFVNNCTICALRKPSFHPLAAKPIIAKNFLSRIQ</sequence>
<name>A0A9N9E7G4_9GLOM</name>
<feature type="non-terminal residue" evidence="2">
    <location>
        <position position="1"/>
    </location>
</feature>
<reference evidence="2" key="1">
    <citation type="submission" date="2021-06" db="EMBL/GenBank/DDBJ databases">
        <authorList>
            <person name="Kallberg Y."/>
            <person name="Tangrot J."/>
            <person name="Rosling A."/>
        </authorList>
    </citation>
    <scope>NUCLEOTIDE SEQUENCE</scope>
    <source>
        <strain evidence="2">AZ414A</strain>
    </source>
</reference>
<dbReference type="OrthoDB" id="2499658at2759"/>
<feature type="domain" description="Integrase zinc-binding" evidence="1">
    <location>
        <begin position="94"/>
        <end position="146"/>
    </location>
</feature>
<keyword evidence="3" id="KW-1185">Reference proteome</keyword>
<evidence type="ECO:0000313" key="3">
    <source>
        <dbReference type="Proteomes" id="UP000789706"/>
    </source>
</evidence>
<proteinExistence type="predicted"/>
<evidence type="ECO:0000313" key="2">
    <source>
        <dbReference type="EMBL" id="CAG8662700.1"/>
    </source>
</evidence>
<dbReference type="Gene3D" id="1.10.340.70">
    <property type="match status" value="1"/>
</dbReference>